<feature type="domain" description="VTT" evidence="8">
    <location>
        <begin position="80"/>
        <end position="196"/>
    </location>
</feature>
<evidence type="ECO:0000256" key="1">
    <source>
        <dbReference type="ARBA" id="ARBA00004651"/>
    </source>
</evidence>
<keyword evidence="5 7" id="KW-1133">Transmembrane helix</keyword>
<comment type="similarity">
    <text evidence="2 7">Belongs to the TVP38/TMEM64 family.</text>
</comment>
<keyword evidence="6 7" id="KW-0472">Membrane</keyword>
<organism evidence="9 10">
    <name type="scientific">Brachybacterium rhamnosum</name>
    <dbReference type="NCBI Taxonomy" id="173361"/>
    <lineage>
        <taxon>Bacteria</taxon>
        <taxon>Bacillati</taxon>
        <taxon>Actinomycetota</taxon>
        <taxon>Actinomycetes</taxon>
        <taxon>Micrococcales</taxon>
        <taxon>Dermabacteraceae</taxon>
        <taxon>Brachybacterium</taxon>
    </lineage>
</organism>
<evidence type="ECO:0000256" key="4">
    <source>
        <dbReference type="ARBA" id="ARBA00022692"/>
    </source>
</evidence>
<dbReference type="PANTHER" id="PTHR12677:SF59">
    <property type="entry name" value="GOLGI APPARATUS MEMBRANE PROTEIN TVP38-RELATED"/>
    <property type="match status" value="1"/>
</dbReference>
<evidence type="ECO:0000256" key="6">
    <source>
        <dbReference type="ARBA" id="ARBA00023136"/>
    </source>
</evidence>
<reference evidence="10" key="1">
    <citation type="journal article" date="2019" name="Int. J. Syst. Evol. Microbiol.">
        <title>The Global Catalogue of Microorganisms (GCM) 10K type strain sequencing project: providing services to taxonomists for standard genome sequencing and annotation.</title>
        <authorList>
            <consortium name="The Broad Institute Genomics Platform"/>
            <consortium name="The Broad Institute Genome Sequencing Center for Infectious Disease"/>
            <person name="Wu L."/>
            <person name="Ma J."/>
        </authorList>
    </citation>
    <scope>NUCLEOTIDE SEQUENCE [LARGE SCALE GENOMIC DNA]</scope>
    <source>
        <strain evidence="10">JCM 11650</strain>
    </source>
</reference>
<dbReference type="PANTHER" id="PTHR12677">
    <property type="entry name" value="GOLGI APPARATUS MEMBRANE PROTEIN TVP38-RELATED"/>
    <property type="match status" value="1"/>
</dbReference>
<accession>A0ABW4Q0R4</accession>
<evidence type="ECO:0000256" key="5">
    <source>
        <dbReference type="ARBA" id="ARBA00022989"/>
    </source>
</evidence>
<dbReference type="RefSeq" id="WP_343906540.1">
    <property type="nucleotide sequence ID" value="NZ_BAAAIS010000006.1"/>
</dbReference>
<dbReference type="InterPro" id="IPR032816">
    <property type="entry name" value="VTT_dom"/>
</dbReference>
<comment type="caution">
    <text evidence="9">The sequence shown here is derived from an EMBL/GenBank/DDBJ whole genome shotgun (WGS) entry which is preliminary data.</text>
</comment>
<gene>
    <name evidence="9" type="ORF">ACFSDA_16300</name>
</gene>
<dbReference type="Proteomes" id="UP001597280">
    <property type="component" value="Unassembled WGS sequence"/>
</dbReference>
<feature type="transmembrane region" description="Helical" evidence="7">
    <location>
        <begin position="203"/>
        <end position="224"/>
    </location>
</feature>
<feature type="transmembrane region" description="Helical" evidence="7">
    <location>
        <begin position="25"/>
        <end position="45"/>
    </location>
</feature>
<dbReference type="Pfam" id="PF09335">
    <property type="entry name" value="VTT_dom"/>
    <property type="match status" value="1"/>
</dbReference>
<evidence type="ECO:0000256" key="2">
    <source>
        <dbReference type="ARBA" id="ARBA00008640"/>
    </source>
</evidence>
<feature type="transmembrane region" description="Helical" evidence="7">
    <location>
        <begin position="66"/>
        <end position="93"/>
    </location>
</feature>
<dbReference type="InterPro" id="IPR015414">
    <property type="entry name" value="TMEM64"/>
</dbReference>
<evidence type="ECO:0000256" key="3">
    <source>
        <dbReference type="ARBA" id="ARBA00022475"/>
    </source>
</evidence>
<feature type="transmembrane region" description="Helical" evidence="7">
    <location>
        <begin position="176"/>
        <end position="197"/>
    </location>
</feature>
<protein>
    <recommendedName>
        <fullName evidence="7">TVP38/TMEM64 family membrane protein</fullName>
    </recommendedName>
</protein>
<evidence type="ECO:0000259" key="8">
    <source>
        <dbReference type="Pfam" id="PF09335"/>
    </source>
</evidence>
<keyword evidence="10" id="KW-1185">Reference proteome</keyword>
<comment type="subcellular location">
    <subcellularLocation>
        <location evidence="1 7">Cell membrane</location>
        <topology evidence="1 7">Multi-pass membrane protein</topology>
    </subcellularLocation>
</comment>
<evidence type="ECO:0000313" key="9">
    <source>
        <dbReference type="EMBL" id="MFD1836622.1"/>
    </source>
</evidence>
<feature type="transmembrane region" description="Helical" evidence="7">
    <location>
        <begin position="99"/>
        <end position="117"/>
    </location>
</feature>
<evidence type="ECO:0000313" key="10">
    <source>
        <dbReference type="Proteomes" id="UP001597280"/>
    </source>
</evidence>
<sequence length="251" mass="25876">MTTTEDPEETHAASPAHGQVPWGTVLRNVALVVVVLVMIWLAFNVRLPSIAGIRADVDAAGAWGPIVYVLLYAAVATTPIPVTIMAVAGGMIFGVPLGTLLSLIGVVTGCLGGYGIARLLGERTVMRLLGSHAAVVEDRLAGGGFYAVCTLRLMPGIPYWPVNYGSGALGVTARDFLVATVLASLPGQLSLVAVGAFMGSPDVPHGVVLGCSWALVIVLTVLAFRRWRGTRAQAPAEGDASQDPGIAVGKA</sequence>
<dbReference type="EMBL" id="JBHUFL010000011">
    <property type="protein sequence ID" value="MFD1836622.1"/>
    <property type="molecule type" value="Genomic_DNA"/>
</dbReference>
<keyword evidence="3 7" id="KW-1003">Cell membrane</keyword>
<evidence type="ECO:0000256" key="7">
    <source>
        <dbReference type="RuleBase" id="RU366058"/>
    </source>
</evidence>
<name>A0ABW4Q0R4_9MICO</name>
<proteinExistence type="inferred from homology"/>
<keyword evidence="4 7" id="KW-0812">Transmembrane</keyword>